<dbReference type="EMBL" id="JGCY01000222">
    <property type="protein sequence ID" value="EXY75862.1"/>
    <property type="molecule type" value="Genomic_DNA"/>
</dbReference>
<dbReference type="Proteomes" id="UP000020529">
    <property type="component" value="Unassembled WGS sequence"/>
</dbReference>
<protein>
    <recommendedName>
        <fullName evidence="2">Alginate export domain-containing protein</fullName>
    </recommendedName>
</protein>
<feature type="signal peptide" evidence="1">
    <location>
        <begin position="1"/>
        <end position="20"/>
    </location>
</feature>
<dbReference type="RefSeq" id="WP_022348414.1">
    <property type="nucleotide sequence ID" value="NZ_JGCY01000222.1"/>
</dbReference>
<name>A0A015T038_BACFG</name>
<proteinExistence type="predicted"/>
<dbReference type="InterPro" id="IPR053728">
    <property type="entry name" value="Alginate_Permeability_Chnl"/>
</dbReference>
<dbReference type="Pfam" id="PF13372">
    <property type="entry name" value="Alginate_exp"/>
    <property type="match status" value="1"/>
</dbReference>
<reference evidence="3 4" key="1">
    <citation type="submission" date="2014-02" db="EMBL/GenBank/DDBJ databases">
        <authorList>
            <person name="Sears C."/>
            <person name="Carroll K."/>
            <person name="Sack B.R."/>
            <person name="Qadri F."/>
            <person name="Myers L.L."/>
            <person name="Chung G.-T."/>
            <person name="Escheverria P."/>
            <person name="Fraser C.M."/>
            <person name="Sadzewicz L."/>
            <person name="Shefchek K.A."/>
            <person name="Tallon L."/>
            <person name="Das S.P."/>
            <person name="Daugherty S."/>
            <person name="Mongodin E.F."/>
        </authorList>
    </citation>
    <scope>NUCLEOTIDE SEQUENCE [LARGE SCALE GENOMIC DNA]</scope>
    <source>
        <strain evidence="4">3988T(B)14</strain>
    </source>
</reference>
<dbReference type="AlphaFoldDB" id="A0A015T038"/>
<dbReference type="Gene3D" id="2.40.160.100">
    <property type="match status" value="1"/>
</dbReference>
<evidence type="ECO:0000313" key="4">
    <source>
        <dbReference type="Proteomes" id="UP000020529"/>
    </source>
</evidence>
<dbReference type="PATRIC" id="fig|1339315.3.peg.1127"/>
<gene>
    <name evidence="3" type="ORF">M124_0310</name>
</gene>
<evidence type="ECO:0000256" key="1">
    <source>
        <dbReference type="SAM" id="SignalP"/>
    </source>
</evidence>
<sequence length="421" mass="48312">MRITNLFWTVVLLAPLSVFAQQQKENLFTIDAQIRTRGEYRNGVLNPRPEGEDPTFFVNERARLSLGYQRDRLQMRLSAQHVGVWGQDPQIDKNGRFILHEAWARLDFSKGLFAQLGRQPLSYDDERLLGGLDWNVAGRFHDALKLGYESKLHKLHLILAFNQNDENRSYGGTYYASGAQPYKTMQTVWYNGHWAKDFTVSLLFMNTGFETGTEGNGKTANMQTMGTYWVYTPGAWLFNGSAYYQFGKNKADKKVSAYMFSLKAGYKIDPKWSVSLGTDYLSGDPDSKKVSTFDPLYGTHHKFYGGMDYFYASAYNKGLWDKILSVDFKPTKKLSFSLNYHHFSTTYDVMATDGKEGRCLGSELDMQVDYTLMKDVKLTAGYSTMLGTKYMDIVKGGNHKSWQDWGWLTLNINPRILFTKW</sequence>
<accession>A0A015T038</accession>
<evidence type="ECO:0000259" key="2">
    <source>
        <dbReference type="Pfam" id="PF13372"/>
    </source>
</evidence>
<feature type="chain" id="PRO_5001476204" description="Alginate export domain-containing protein" evidence="1">
    <location>
        <begin position="21"/>
        <end position="421"/>
    </location>
</feature>
<dbReference type="InterPro" id="IPR025388">
    <property type="entry name" value="Alginate_export_dom"/>
</dbReference>
<organism evidence="3 4">
    <name type="scientific">Bacteroides fragilis str. 3988T(B)14</name>
    <dbReference type="NCBI Taxonomy" id="1339315"/>
    <lineage>
        <taxon>Bacteria</taxon>
        <taxon>Pseudomonadati</taxon>
        <taxon>Bacteroidota</taxon>
        <taxon>Bacteroidia</taxon>
        <taxon>Bacteroidales</taxon>
        <taxon>Bacteroidaceae</taxon>
        <taxon>Bacteroides</taxon>
    </lineage>
</organism>
<dbReference type="SUPFAM" id="SSF56935">
    <property type="entry name" value="Porins"/>
    <property type="match status" value="1"/>
</dbReference>
<feature type="domain" description="Alginate export" evidence="2">
    <location>
        <begin position="70"/>
        <end position="383"/>
    </location>
</feature>
<comment type="caution">
    <text evidence="3">The sequence shown here is derived from an EMBL/GenBank/DDBJ whole genome shotgun (WGS) entry which is preliminary data.</text>
</comment>
<keyword evidence="1" id="KW-0732">Signal</keyword>
<evidence type="ECO:0000313" key="3">
    <source>
        <dbReference type="EMBL" id="EXY75862.1"/>
    </source>
</evidence>